<evidence type="ECO:0000313" key="2">
    <source>
        <dbReference type="Proteomes" id="UP000010959"/>
    </source>
</evidence>
<dbReference type="Proteomes" id="UP000010959">
    <property type="component" value="Unassembled WGS sequence"/>
</dbReference>
<name>L7CKT8_RHOBT</name>
<dbReference type="EMBL" id="AMWG01000037">
    <property type="protein sequence ID" value="ELP34252.1"/>
    <property type="molecule type" value="Genomic_DNA"/>
</dbReference>
<accession>L7CKT8</accession>
<dbReference type="AlphaFoldDB" id="L7CKT8"/>
<gene>
    <name evidence="1" type="ORF">RBSWK_01814</name>
</gene>
<sequence length="50" mass="5937">MVWIVYQSTSQPQRTEQSMFRSFTLMMYVEVSRAILLIDPPISRTAKRSR</sequence>
<dbReference type="PATRIC" id="fig|993516.3.peg.1936"/>
<evidence type="ECO:0000313" key="1">
    <source>
        <dbReference type="EMBL" id="ELP34252.1"/>
    </source>
</evidence>
<organism evidence="1 2">
    <name type="scientific">Rhodopirellula baltica SWK14</name>
    <dbReference type="NCBI Taxonomy" id="993516"/>
    <lineage>
        <taxon>Bacteria</taxon>
        <taxon>Pseudomonadati</taxon>
        <taxon>Planctomycetota</taxon>
        <taxon>Planctomycetia</taxon>
        <taxon>Pirellulales</taxon>
        <taxon>Pirellulaceae</taxon>
        <taxon>Rhodopirellula</taxon>
    </lineage>
</organism>
<reference evidence="1 2" key="1">
    <citation type="journal article" date="2013" name="Mar. Genomics">
        <title>Expression of sulfatases in Rhodopirellula baltica and the diversity of sulfatases in the genus Rhodopirellula.</title>
        <authorList>
            <person name="Wegner C.E."/>
            <person name="Richter-Heitmann T."/>
            <person name="Klindworth A."/>
            <person name="Klockow C."/>
            <person name="Richter M."/>
            <person name="Achstetter T."/>
            <person name="Glockner F.O."/>
            <person name="Harder J."/>
        </authorList>
    </citation>
    <scope>NUCLEOTIDE SEQUENCE [LARGE SCALE GENOMIC DNA]</scope>
    <source>
        <strain evidence="1 2">SWK14</strain>
    </source>
</reference>
<protein>
    <submittedName>
        <fullName evidence="1">Uncharacterized protein</fullName>
    </submittedName>
</protein>
<comment type="caution">
    <text evidence="1">The sequence shown here is derived from an EMBL/GenBank/DDBJ whole genome shotgun (WGS) entry which is preliminary data.</text>
</comment>
<proteinExistence type="predicted"/>